<reference evidence="1" key="1">
    <citation type="submission" date="2020-11" db="EMBL/GenBank/DDBJ databases">
        <authorList>
            <person name="Tran Van P."/>
        </authorList>
    </citation>
    <scope>NUCLEOTIDE SEQUENCE</scope>
</reference>
<name>A0A7R9HHC3_TIMPO</name>
<gene>
    <name evidence="1" type="ORF">TPSB3V08_LOCUS14915</name>
</gene>
<protein>
    <submittedName>
        <fullName evidence="1">Uncharacterized protein</fullName>
    </submittedName>
</protein>
<proteinExistence type="predicted"/>
<accession>A0A7R9HHC3</accession>
<sequence>MSQGQREGKCLKVREEVKERVSVSQGQREGKCVSRSERGYVCLKVREECARRHSLDLKILRKCVDGEGGGYFLLGNGLLVQQFVGGGRHKQPTILINWKPLSSPNDWMTGTFDLEAAVCMRAPRIRECKMEL</sequence>
<evidence type="ECO:0000313" key="1">
    <source>
        <dbReference type="EMBL" id="CAD7421500.1"/>
    </source>
</evidence>
<dbReference type="EMBL" id="OD052648">
    <property type="protein sequence ID" value="CAD7421500.1"/>
    <property type="molecule type" value="Genomic_DNA"/>
</dbReference>
<dbReference type="AlphaFoldDB" id="A0A7R9HHC3"/>
<organism evidence="1">
    <name type="scientific">Timema poppense</name>
    <name type="common">Walking stick</name>
    <dbReference type="NCBI Taxonomy" id="170557"/>
    <lineage>
        <taxon>Eukaryota</taxon>
        <taxon>Metazoa</taxon>
        <taxon>Ecdysozoa</taxon>
        <taxon>Arthropoda</taxon>
        <taxon>Hexapoda</taxon>
        <taxon>Insecta</taxon>
        <taxon>Pterygota</taxon>
        <taxon>Neoptera</taxon>
        <taxon>Polyneoptera</taxon>
        <taxon>Phasmatodea</taxon>
        <taxon>Timematodea</taxon>
        <taxon>Timematoidea</taxon>
        <taxon>Timematidae</taxon>
        <taxon>Timema</taxon>
    </lineage>
</organism>